<reference evidence="9" key="3">
    <citation type="submission" date="2025-09" db="UniProtKB">
        <authorList>
            <consortium name="Ensembl"/>
        </authorList>
    </citation>
    <scope>IDENTIFICATION</scope>
</reference>
<dbReference type="OMA" id="LYPMMDG"/>
<dbReference type="PANTHER" id="PTHR45767:SF3">
    <property type="entry name" value="FORKHEAD BOX PROTEIN O4"/>
    <property type="match status" value="1"/>
</dbReference>
<feature type="region of interest" description="Disordered" evidence="7">
    <location>
        <begin position="1"/>
        <end position="89"/>
    </location>
</feature>
<keyword evidence="3" id="KW-0805">Transcription regulation</keyword>
<feature type="compositionally biased region" description="Basic and acidic residues" evidence="7">
    <location>
        <begin position="54"/>
        <end position="64"/>
    </location>
</feature>
<keyword evidence="2" id="KW-0963">Cytoplasm</keyword>
<dbReference type="AlphaFoldDB" id="A0A2K6MAZ3"/>
<evidence type="ECO:0000313" key="9">
    <source>
        <dbReference type="Ensembl" id="ENSRBIP00000032954.1"/>
    </source>
</evidence>
<accession>A0A2K6MAZ3</accession>
<keyword evidence="4 6" id="KW-0238">DNA-binding</keyword>
<dbReference type="InterPro" id="IPR036390">
    <property type="entry name" value="WH_DNA-bd_sf"/>
</dbReference>
<dbReference type="Gene3D" id="1.10.10.10">
    <property type="entry name" value="Winged helix-like DNA-binding domain superfamily/Winged helix DNA-binding domain"/>
    <property type="match status" value="1"/>
</dbReference>
<keyword evidence="5" id="KW-0804">Transcription</keyword>
<dbReference type="GO" id="GO:0005634">
    <property type="term" value="C:nucleus"/>
    <property type="evidence" value="ECO:0007669"/>
    <property type="project" value="UniProtKB-SubCell"/>
</dbReference>
<dbReference type="Pfam" id="PF00250">
    <property type="entry name" value="Forkhead"/>
    <property type="match status" value="1"/>
</dbReference>
<evidence type="ECO:0000256" key="5">
    <source>
        <dbReference type="ARBA" id="ARBA00023163"/>
    </source>
</evidence>
<dbReference type="GO" id="GO:0005737">
    <property type="term" value="C:cytoplasm"/>
    <property type="evidence" value="ECO:0007669"/>
    <property type="project" value="UniProtKB-SubCell"/>
</dbReference>
<dbReference type="Ensembl" id="ENSRBIT00000056932.1">
    <property type="protein sequence ID" value="ENSRBIP00000032954.1"/>
    <property type="gene ID" value="ENSRBIG00000040250.1"/>
</dbReference>
<evidence type="ECO:0000256" key="4">
    <source>
        <dbReference type="ARBA" id="ARBA00023125"/>
    </source>
</evidence>
<dbReference type="PROSITE" id="PS50039">
    <property type="entry name" value="FORK_HEAD_3"/>
    <property type="match status" value="1"/>
</dbReference>
<dbReference type="Proteomes" id="UP000233180">
    <property type="component" value="Unassembled WGS sequence"/>
</dbReference>
<dbReference type="InterPro" id="IPR001766">
    <property type="entry name" value="Fork_head_dom"/>
</dbReference>
<sequence length="162" mass="17748">MDPGNENSATGAAAIIDLDPDFEPQSRPRSCTWPLPRPEIANQPSETPEVEPGLGEKVHTEGRSEPILLPSRLPEPAGGPRKGGSRRNAWGNQSYAELISQAIESAPEKRLTLAQIYEWMVRTVPYFKDKGDSNSSAGWKVIMTLLPSSQHHLYIVYATLGA</sequence>
<evidence type="ECO:0000256" key="7">
    <source>
        <dbReference type="SAM" id="MobiDB-lite"/>
    </source>
</evidence>
<evidence type="ECO:0000313" key="10">
    <source>
        <dbReference type="Proteomes" id="UP000233180"/>
    </source>
</evidence>
<evidence type="ECO:0000256" key="1">
    <source>
        <dbReference type="ARBA" id="ARBA00004496"/>
    </source>
</evidence>
<keyword evidence="6" id="KW-0539">Nucleus</keyword>
<feature type="domain" description="Fork-head" evidence="8">
    <location>
        <begin position="90"/>
        <end position="140"/>
    </location>
</feature>
<protein>
    <recommendedName>
        <fullName evidence="8">Fork-head domain-containing protein</fullName>
    </recommendedName>
</protein>
<dbReference type="GO" id="GO:0000978">
    <property type="term" value="F:RNA polymerase II cis-regulatory region sequence-specific DNA binding"/>
    <property type="evidence" value="ECO:0007669"/>
    <property type="project" value="TreeGrafter"/>
</dbReference>
<dbReference type="STRING" id="61621.ENSRBIP00000032954"/>
<dbReference type="SMART" id="SM00339">
    <property type="entry name" value="FH"/>
    <property type="match status" value="1"/>
</dbReference>
<feature type="compositionally biased region" description="Polar residues" evidence="7">
    <location>
        <begin position="1"/>
        <end position="10"/>
    </location>
</feature>
<evidence type="ECO:0000256" key="3">
    <source>
        <dbReference type="ARBA" id="ARBA00023015"/>
    </source>
</evidence>
<organism evidence="9 10">
    <name type="scientific">Rhinopithecus bieti</name>
    <name type="common">Black snub-nosed monkey</name>
    <name type="synonym">Pygathrix bieti</name>
    <dbReference type="NCBI Taxonomy" id="61621"/>
    <lineage>
        <taxon>Eukaryota</taxon>
        <taxon>Metazoa</taxon>
        <taxon>Chordata</taxon>
        <taxon>Craniata</taxon>
        <taxon>Vertebrata</taxon>
        <taxon>Euteleostomi</taxon>
        <taxon>Mammalia</taxon>
        <taxon>Eutheria</taxon>
        <taxon>Euarchontoglires</taxon>
        <taxon>Primates</taxon>
        <taxon>Haplorrhini</taxon>
        <taxon>Catarrhini</taxon>
        <taxon>Cercopithecidae</taxon>
        <taxon>Colobinae</taxon>
        <taxon>Rhinopithecus</taxon>
    </lineage>
</organism>
<evidence type="ECO:0000259" key="8">
    <source>
        <dbReference type="PROSITE" id="PS50039"/>
    </source>
</evidence>
<evidence type="ECO:0000256" key="2">
    <source>
        <dbReference type="ARBA" id="ARBA00022490"/>
    </source>
</evidence>
<keyword evidence="10" id="KW-1185">Reference proteome</keyword>
<name>A0A2K6MAZ3_RHIBE</name>
<dbReference type="GeneTree" id="ENSGT00940000159334"/>
<reference evidence="9" key="2">
    <citation type="submission" date="2025-08" db="UniProtKB">
        <authorList>
            <consortium name="Ensembl"/>
        </authorList>
    </citation>
    <scope>IDENTIFICATION</scope>
</reference>
<evidence type="ECO:0000256" key="6">
    <source>
        <dbReference type="PROSITE-ProRule" id="PRU00089"/>
    </source>
</evidence>
<dbReference type="GO" id="GO:0000981">
    <property type="term" value="F:DNA-binding transcription factor activity, RNA polymerase II-specific"/>
    <property type="evidence" value="ECO:0007669"/>
    <property type="project" value="TreeGrafter"/>
</dbReference>
<reference evidence="9 10" key="1">
    <citation type="submission" date="2016-06" db="EMBL/GenBank/DDBJ databases">
        <title>Genome of Rhinopithecus bieti.</title>
        <authorList>
            <person name="Wu"/>
            <person name="C.-I. and Zhang"/>
            <person name="Y."/>
        </authorList>
    </citation>
    <scope>NUCLEOTIDE SEQUENCE</scope>
</reference>
<comment type="subcellular location">
    <subcellularLocation>
        <location evidence="1">Cytoplasm</location>
    </subcellularLocation>
    <subcellularLocation>
        <location evidence="6">Nucleus</location>
    </subcellularLocation>
</comment>
<proteinExistence type="predicted"/>
<feature type="DNA-binding region" description="Fork-head" evidence="6">
    <location>
        <begin position="90"/>
        <end position="140"/>
    </location>
</feature>
<dbReference type="SUPFAM" id="SSF46785">
    <property type="entry name" value="Winged helix' DNA-binding domain"/>
    <property type="match status" value="1"/>
</dbReference>
<dbReference type="InterPro" id="IPR036388">
    <property type="entry name" value="WH-like_DNA-bd_sf"/>
</dbReference>
<dbReference type="PANTHER" id="PTHR45767">
    <property type="entry name" value="FORKHEAD BOX PROTEIN O"/>
    <property type="match status" value="1"/>
</dbReference>